<keyword evidence="4" id="KW-1185">Reference proteome</keyword>
<keyword evidence="2" id="KW-1133">Transmembrane helix</keyword>
<feature type="transmembrane region" description="Helical" evidence="2">
    <location>
        <begin position="143"/>
        <end position="162"/>
    </location>
</feature>
<dbReference type="HOGENOM" id="CLU_1628137_0_0_1"/>
<evidence type="ECO:0000256" key="1">
    <source>
        <dbReference type="SAM" id="MobiDB-lite"/>
    </source>
</evidence>
<dbReference type="InParanoid" id="S7W4T8"/>
<feature type="region of interest" description="Disordered" evidence="1">
    <location>
        <begin position="59"/>
        <end position="140"/>
    </location>
</feature>
<keyword evidence="2" id="KW-0812">Transmembrane</keyword>
<dbReference type="VEuPathDB" id="MicrosporidiaDB:SLOPH_2188"/>
<comment type="caution">
    <text evidence="3">The sequence shown here is derived from an EMBL/GenBank/DDBJ whole genome shotgun (WGS) entry which is preliminary data.</text>
</comment>
<evidence type="ECO:0000256" key="2">
    <source>
        <dbReference type="SAM" id="Phobius"/>
    </source>
</evidence>
<feature type="compositionally biased region" description="Basic and acidic residues" evidence="1">
    <location>
        <begin position="112"/>
        <end position="128"/>
    </location>
</feature>
<name>S7W4T8_SPRLO</name>
<dbReference type="AlphaFoldDB" id="S7W4T8"/>
<accession>S7W4T8</accession>
<gene>
    <name evidence="3" type="ORF">SLOPH_2188</name>
</gene>
<sequence length="163" mass="18051">MKIKNMSSYFVNFFIILTVNNFTQRNFVFCSDQTENPNLPDLTTSTKQDQSINVQGGQTLKDAPIQNGENPNLPDLSASPIQSQNAQGEQTLQNAPIQNGENPTGTQINIEGENKSNEKNKTSEEVPKDGTNNEGNKKNGFKGITSVFVGVHFMVFAFFILFK</sequence>
<organism evidence="3 4">
    <name type="scientific">Spraguea lophii (strain 42_110)</name>
    <name type="common">Microsporidian parasite</name>
    <dbReference type="NCBI Taxonomy" id="1358809"/>
    <lineage>
        <taxon>Eukaryota</taxon>
        <taxon>Fungi</taxon>
        <taxon>Fungi incertae sedis</taxon>
        <taxon>Microsporidia</taxon>
        <taxon>Spragueidae</taxon>
        <taxon>Spraguea</taxon>
    </lineage>
</organism>
<dbReference type="EMBL" id="ATCN01001304">
    <property type="protein sequence ID" value="EPR77746.1"/>
    <property type="molecule type" value="Genomic_DNA"/>
</dbReference>
<evidence type="ECO:0000313" key="4">
    <source>
        <dbReference type="Proteomes" id="UP000014978"/>
    </source>
</evidence>
<dbReference type="Proteomes" id="UP000014978">
    <property type="component" value="Unassembled WGS sequence"/>
</dbReference>
<reference evidence="4" key="1">
    <citation type="journal article" date="2013" name="PLoS Genet.">
        <title>The genome of Spraguea lophii and the basis of host-microsporidian interactions.</title>
        <authorList>
            <person name="Campbell S.E."/>
            <person name="Williams T.A."/>
            <person name="Yousuf A."/>
            <person name="Soanes D.M."/>
            <person name="Paszkiewicz K.H."/>
            <person name="Williams B.A.P."/>
        </authorList>
    </citation>
    <scope>NUCLEOTIDE SEQUENCE [LARGE SCALE GENOMIC DNA]</scope>
    <source>
        <strain evidence="4">42_110</strain>
    </source>
</reference>
<protein>
    <submittedName>
        <fullName evidence="3">Uncharacterized protein</fullName>
    </submittedName>
</protein>
<feature type="compositionally biased region" description="Polar residues" evidence="1">
    <location>
        <begin position="79"/>
        <end position="109"/>
    </location>
</feature>
<proteinExistence type="predicted"/>
<keyword evidence="2" id="KW-0472">Membrane</keyword>
<evidence type="ECO:0000313" key="3">
    <source>
        <dbReference type="EMBL" id="EPR77746.1"/>
    </source>
</evidence>